<sequence length="489" mass="51980">MSPPLTQLYINGQWVPSSTGDTFKVHNPYSGDVVGLSSSASSDDCKTAIKAASEAFKTWRHTPLTLRRDIFLKAAEIIQSEKYKNKIMQSVAEETAAAAYWGVYNSMHPVNFLRTQAGSLSLLNGEMYPSGNVPGAQVITRRRPMGVVFAIAPWNAPVALSLRAIAVPILCGNAVILKSSEFSPRSQSVVAELFEEAGLPAGVLNFLSMSPKTTPSLTAEIIANPFVKCINFTGSDRVGKIIATEAAKHLKPCVLELGGKSPVIVLNDANVEEAARVIVSSSMSHSGQICMASTRVIAQSGVTDKLISQVKEIAGSLRAGDVQNDKGVSLGALFTEASANNAISAVKDALENGAELILGDVSNRKAVVQPHLLKNVKPGTRLWDKETFAPVLSFAVVDTIDEAVDLANASEYSLSAALWSNDIWSAQDIATRINSGYTNINGPTVHSEASDGLIGLGGPSGYGRFHLESFTHKCVTVIHPLGRKLPLVG</sequence>
<dbReference type="Proteomes" id="UP000724874">
    <property type="component" value="Unassembled WGS sequence"/>
</dbReference>
<evidence type="ECO:0000256" key="2">
    <source>
        <dbReference type="ARBA" id="ARBA00023002"/>
    </source>
</evidence>
<dbReference type="Pfam" id="PF00171">
    <property type="entry name" value="Aldedh"/>
    <property type="match status" value="1"/>
</dbReference>
<feature type="domain" description="Aldehyde dehydrogenase" evidence="6">
    <location>
        <begin position="14"/>
        <end position="474"/>
    </location>
</feature>
<dbReference type="Gene3D" id="3.40.605.10">
    <property type="entry name" value="Aldehyde Dehydrogenase, Chain A, domain 1"/>
    <property type="match status" value="1"/>
</dbReference>
<dbReference type="InterPro" id="IPR016163">
    <property type="entry name" value="Ald_DH_C"/>
</dbReference>
<name>A0A9P5TF70_GYMJU</name>
<dbReference type="GO" id="GO:0016620">
    <property type="term" value="F:oxidoreductase activity, acting on the aldehyde or oxo group of donors, NAD or NADP as acceptor"/>
    <property type="evidence" value="ECO:0007669"/>
    <property type="project" value="InterPro"/>
</dbReference>
<gene>
    <name evidence="7" type="ORF">CPB84DRAFT_1693956</name>
</gene>
<dbReference type="InterPro" id="IPR016162">
    <property type="entry name" value="Ald_DH_N"/>
</dbReference>
<dbReference type="PANTHER" id="PTHR42986">
    <property type="entry name" value="BENZALDEHYDE DEHYDROGENASE YFMT"/>
    <property type="match status" value="1"/>
</dbReference>
<reference evidence="7" key="1">
    <citation type="submission" date="2020-11" db="EMBL/GenBank/DDBJ databases">
        <authorList>
            <consortium name="DOE Joint Genome Institute"/>
            <person name="Ahrendt S."/>
            <person name="Riley R."/>
            <person name="Andreopoulos W."/>
            <person name="LaButti K."/>
            <person name="Pangilinan J."/>
            <person name="Ruiz-duenas F.J."/>
            <person name="Barrasa J.M."/>
            <person name="Sanchez-Garcia M."/>
            <person name="Camarero S."/>
            <person name="Miyauchi S."/>
            <person name="Serrano A."/>
            <person name="Linde D."/>
            <person name="Babiker R."/>
            <person name="Drula E."/>
            <person name="Ayuso-Fernandez I."/>
            <person name="Pacheco R."/>
            <person name="Padilla G."/>
            <person name="Ferreira P."/>
            <person name="Barriuso J."/>
            <person name="Kellner H."/>
            <person name="Castanera R."/>
            <person name="Alfaro M."/>
            <person name="Ramirez L."/>
            <person name="Pisabarro A.G."/>
            <person name="Kuo A."/>
            <person name="Tritt A."/>
            <person name="Lipzen A."/>
            <person name="He G."/>
            <person name="Yan M."/>
            <person name="Ng V."/>
            <person name="Cullen D."/>
            <person name="Martin F."/>
            <person name="Rosso M.-N."/>
            <person name="Henrissat B."/>
            <person name="Hibbett D."/>
            <person name="Martinez A.T."/>
            <person name="Grigoriev I.V."/>
        </authorList>
    </citation>
    <scope>NUCLEOTIDE SEQUENCE</scope>
    <source>
        <strain evidence="7">AH 44721</strain>
    </source>
</reference>
<keyword evidence="8" id="KW-1185">Reference proteome</keyword>
<evidence type="ECO:0000313" key="7">
    <source>
        <dbReference type="EMBL" id="KAF8869639.1"/>
    </source>
</evidence>
<evidence type="ECO:0000256" key="1">
    <source>
        <dbReference type="ARBA" id="ARBA00009986"/>
    </source>
</evidence>
<evidence type="ECO:0000256" key="5">
    <source>
        <dbReference type="RuleBase" id="RU003345"/>
    </source>
</evidence>
<dbReference type="PANTHER" id="PTHR42986:SF1">
    <property type="entry name" value="BENZALDEHYDE DEHYDROGENASE YFMT"/>
    <property type="match status" value="1"/>
</dbReference>
<comment type="similarity">
    <text evidence="1 5">Belongs to the aldehyde dehydrogenase family.</text>
</comment>
<dbReference type="PROSITE" id="PS00687">
    <property type="entry name" value="ALDEHYDE_DEHYDR_GLU"/>
    <property type="match status" value="1"/>
</dbReference>
<dbReference type="OrthoDB" id="310895at2759"/>
<dbReference type="InterPro" id="IPR015590">
    <property type="entry name" value="Aldehyde_DH_dom"/>
</dbReference>
<dbReference type="Gene3D" id="3.40.309.10">
    <property type="entry name" value="Aldehyde Dehydrogenase, Chain A, domain 2"/>
    <property type="match status" value="1"/>
</dbReference>
<dbReference type="SUPFAM" id="SSF53720">
    <property type="entry name" value="ALDH-like"/>
    <property type="match status" value="1"/>
</dbReference>
<keyword evidence="2 5" id="KW-0560">Oxidoreductase</keyword>
<keyword evidence="3" id="KW-0520">NAD</keyword>
<dbReference type="InterPro" id="IPR016161">
    <property type="entry name" value="Ald_DH/histidinol_DH"/>
</dbReference>
<evidence type="ECO:0000256" key="3">
    <source>
        <dbReference type="ARBA" id="ARBA00023027"/>
    </source>
</evidence>
<comment type="caution">
    <text evidence="7">The sequence shown here is derived from an EMBL/GenBank/DDBJ whole genome shotgun (WGS) entry which is preliminary data.</text>
</comment>
<dbReference type="EMBL" id="JADNYJ010000418">
    <property type="protein sequence ID" value="KAF8869639.1"/>
    <property type="molecule type" value="Genomic_DNA"/>
</dbReference>
<feature type="active site" evidence="4">
    <location>
        <position position="256"/>
    </location>
</feature>
<evidence type="ECO:0000259" key="6">
    <source>
        <dbReference type="Pfam" id="PF00171"/>
    </source>
</evidence>
<dbReference type="InterPro" id="IPR029510">
    <property type="entry name" value="Ald_DH_CS_GLU"/>
</dbReference>
<organism evidence="7 8">
    <name type="scientific">Gymnopilus junonius</name>
    <name type="common">Spectacular rustgill mushroom</name>
    <name type="synonym">Gymnopilus spectabilis subsp. junonius</name>
    <dbReference type="NCBI Taxonomy" id="109634"/>
    <lineage>
        <taxon>Eukaryota</taxon>
        <taxon>Fungi</taxon>
        <taxon>Dikarya</taxon>
        <taxon>Basidiomycota</taxon>
        <taxon>Agaricomycotina</taxon>
        <taxon>Agaricomycetes</taxon>
        <taxon>Agaricomycetidae</taxon>
        <taxon>Agaricales</taxon>
        <taxon>Agaricineae</taxon>
        <taxon>Hymenogastraceae</taxon>
        <taxon>Gymnopilus</taxon>
    </lineage>
</organism>
<protein>
    <submittedName>
        <fullName evidence="7">Aldehyde/histidinol dehydrogenase</fullName>
    </submittedName>
</protein>
<evidence type="ECO:0000256" key="4">
    <source>
        <dbReference type="PROSITE-ProRule" id="PRU10007"/>
    </source>
</evidence>
<accession>A0A9P5TF70</accession>
<proteinExistence type="inferred from homology"/>
<dbReference type="AlphaFoldDB" id="A0A9P5TF70"/>
<evidence type="ECO:0000313" key="8">
    <source>
        <dbReference type="Proteomes" id="UP000724874"/>
    </source>
</evidence>